<proteinExistence type="predicted"/>
<sequence length="101" mass="11367">MYKTDIIEWRKNEARRAYSTAASDDRPENSSIRKIPYCKGYFCKSTPWLGSPSTWAAVVPSTTSCSLPRIVPRILKRMSVGNKGLANYLLSLLKGHAHHIT</sequence>
<keyword evidence="1" id="KW-1185">Reference proteome</keyword>
<organism evidence="1 2">
    <name type="scientific">Romanomermis culicivorax</name>
    <name type="common">Nematode worm</name>
    <dbReference type="NCBI Taxonomy" id="13658"/>
    <lineage>
        <taxon>Eukaryota</taxon>
        <taxon>Metazoa</taxon>
        <taxon>Ecdysozoa</taxon>
        <taxon>Nematoda</taxon>
        <taxon>Enoplea</taxon>
        <taxon>Dorylaimia</taxon>
        <taxon>Mermithida</taxon>
        <taxon>Mermithoidea</taxon>
        <taxon>Mermithidae</taxon>
        <taxon>Romanomermis</taxon>
    </lineage>
</organism>
<evidence type="ECO:0000313" key="2">
    <source>
        <dbReference type="WBParaSite" id="nRc.2.0.1.t06525-RA"/>
    </source>
</evidence>
<dbReference type="AlphaFoldDB" id="A0A915HXH9"/>
<evidence type="ECO:0000313" key="1">
    <source>
        <dbReference type="Proteomes" id="UP000887565"/>
    </source>
</evidence>
<dbReference type="Proteomes" id="UP000887565">
    <property type="component" value="Unplaced"/>
</dbReference>
<reference evidence="2" key="1">
    <citation type="submission" date="2022-11" db="UniProtKB">
        <authorList>
            <consortium name="WormBaseParasite"/>
        </authorList>
    </citation>
    <scope>IDENTIFICATION</scope>
</reference>
<name>A0A915HXH9_ROMCU</name>
<protein>
    <submittedName>
        <fullName evidence="2">Uncharacterized protein</fullName>
    </submittedName>
</protein>
<dbReference type="WBParaSite" id="nRc.2.0.1.t06525-RA">
    <property type="protein sequence ID" value="nRc.2.0.1.t06525-RA"/>
    <property type="gene ID" value="nRc.2.0.1.g06525"/>
</dbReference>
<accession>A0A915HXH9</accession>